<keyword evidence="5" id="KW-0472">Membrane</keyword>
<reference evidence="6" key="1">
    <citation type="submission" date="2021-04" db="EMBL/GenBank/DDBJ databases">
        <title>Genomics, taxonomy and metabolism of representatives of sulfur bacteria of the genus Thiothrix: Thiothrix fructosivorans QT, Thiothrix unzii A1T and three new species, Thiothrix subterranea sp. nov., Thiothrix litoralis sp. nov. and 'Candidatus Thiothrix anitrata' sp. nov.</title>
        <authorList>
            <person name="Ravin N.V."/>
            <person name="Smolyakov D."/>
            <person name="Rudenko T.S."/>
            <person name="Mardanov A.V."/>
            <person name="Beletsky A.V."/>
            <person name="Markov N.D."/>
            <person name="Fomenkov A.I."/>
            <person name="Roberts R.J."/>
            <person name="Karnachuk O.V."/>
            <person name="Novikov A."/>
            <person name="Grabovich M.Y."/>
        </authorList>
    </citation>
    <scope>NUCLEOTIDE SEQUENCE</scope>
    <source>
        <strain evidence="6">A1</strain>
    </source>
</reference>
<keyword evidence="4 6" id="KW-0808">Transferase</keyword>
<evidence type="ECO:0000256" key="1">
    <source>
        <dbReference type="ARBA" id="ARBA00022475"/>
    </source>
</evidence>
<evidence type="ECO:0000256" key="4">
    <source>
        <dbReference type="ARBA" id="ARBA00022679"/>
    </source>
</evidence>
<evidence type="ECO:0000256" key="5">
    <source>
        <dbReference type="ARBA" id="ARBA00023136"/>
    </source>
</evidence>
<dbReference type="AlphaFoldDB" id="A0A975IGU9"/>
<sequence>MSNSTILHIMEDDKFIEPFIRFVEDHHKPQVHHFIISGKNPHSTLRARKNLTTIHGMQQTLRLLFSIASKGLIANKIILHGLHNKRLILLISLMPWLLKRSYWFIWGADLYAFQTKDHTWRNKVDDFLRRCTIPKIGHLVSYLPGDIALARQHYQAKGIYHECLLYPSNICNAYELPKKEDLNTHILIGNSATTSNNHLEIFEKIKTLRQNNLILHCPLSYGNQHYALHIAEQGRKHFGDNFNALLSFMDFNSYLKLLGSIDVAIFAHARQQAMGNIINLIGAGKTVFLRENTSSWAFLNQMGFYIKTFEAFNFEKITQAQAEHNQQLAVNIFSSKNLSLQLSQLFDR</sequence>
<evidence type="ECO:0000313" key="7">
    <source>
        <dbReference type="Proteomes" id="UP000672009"/>
    </source>
</evidence>
<keyword evidence="2" id="KW-0997">Cell inner membrane</keyword>
<dbReference type="InterPro" id="IPR009993">
    <property type="entry name" value="WecF"/>
</dbReference>
<evidence type="ECO:0000256" key="2">
    <source>
        <dbReference type="ARBA" id="ARBA00022519"/>
    </source>
</evidence>
<gene>
    <name evidence="6" type="ORF">J9260_17555</name>
</gene>
<dbReference type="RefSeq" id="WP_210218997.1">
    <property type="nucleotide sequence ID" value="NZ_CP072793.1"/>
</dbReference>
<dbReference type="GO" id="GO:0009246">
    <property type="term" value="P:enterobacterial common antigen biosynthetic process"/>
    <property type="evidence" value="ECO:0007669"/>
    <property type="project" value="InterPro"/>
</dbReference>
<dbReference type="Pfam" id="PF07429">
    <property type="entry name" value="Glyco_transf_56"/>
    <property type="match status" value="1"/>
</dbReference>
<evidence type="ECO:0000256" key="3">
    <source>
        <dbReference type="ARBA" id="ARBA00022676"/>
    </source>
</evidence>
<dbReference type="GO" id="GO:0102031">
    <property type="term" value="F:4-acetamido-4,6-dideoxy-D-galactose transferase activity"/>
    <property type="evidence" value="ECO:0007669"/>
    <property type="project" value="UniProtKB-EC"/>
</dbReference>
<dbReference type="EMBL" id="CP072793">
    <property type="protein sequence ID" value="QTR53481.1"/>
    <property type="molecule type" value="Genomic_DNA"/>
</dbReference>
<accession>A0A975IGU9</accession>
<evidence type="ECO:0000313" key="6">
    <source>
        <dbReference type="EMBL" id="QTR53481.1"/>
    </source>
</evidence>
<keyword evidence="3 6" id="KW-0328">Glycosyltransferase</keyword>
<dbReference type="Proteomes" id="UP000672009">
    <property type="component" value="Chromosome"/>
</dbReference>
<dbReference type="GO" id="GO:0008417">
    <property type="term" value="F:fucosyltransferase activity"/>
    <property type="evidence" value="ECO:0007669"/>
    <property type="project" value="InterPro"/>
</dbReference>
<organism evidence="6 7">
    <name type="scientific">Thiothrix unzii</name>
    <dbReference type="NCBI Taxonomy" id="111769"/>
    <lineage>
        <taxon>Bacteria</taxon>
        <taxon>Pseudomonadati</taxon>
        <taxon>Pseudomonadota</taxon>
        <taxon>Gammaproteobacteria</taxon>
        <taxon>Thiotrichales</taxon>
        <taxon>Thiotrichaceae</taxon>
        <taxon>Thiothrix</taxon>
    </lineage>
</organism>
<protein>
    <submittedName>
        <fullName evidence="6">TDP-N-acetylfucosamine:lipid II N-acetylfucosaminyltransferase</fullName>
        <ecNumber evidence="6">2.4.1.325</ecNumber>
    </submittedName>
</protein>
<keyword evidence="7" id="KW-1185">Reference proteome</keyword>
<name>A0A975IGU9_9GAMM</name>
<proteinExistence type="predicted"/>
<dbReference type="KEGG" id="tun:J9260_17555"/>
<keyword evidence="1" id="KW-1003">Cell membrane</keyword>
<dbReference type="EC" id="2.4.1.325" evidence="6"/>